<dbReference type="RefSeq" id="XP_056553723.1">
    <property type="nucleotide sequence ID" value="XM_056701660.1"/>
</dbReference>
<dbReference type="AlphaFoldDB" id="A0A9W9V7B7"/>
<evidence type="ECO:0000313" key="2">
    <source>
        <dbReference type="Proteomes" id="UP001147782"/>
    </source>
</evidence>
<dbReference type="GeneID" id="81440839"/>
<organism evidence="1 2">
    <name type="scientific">Penicillium cataractarum</name>
    <dbReference type="NCBI Taxonomy" id="2100454"/>
    <lineage>
        <taxon>Eukaryota</taxon>
        <taxon>Fungi</taxon>
        <taxon>Dikarya</taxon>
        <taxon>Ascomycota</taxon>
        <taxon>Pezizomycotina</taxon>
        <taxon>Eurotiomycetes</taxon>
        <taxon>Eurotiomycetidae</taxon>
        <taxon>Eurotiales</taxon>
        <taxon>Aspergillaceae</taxon>
        <taxon>Penicillium</taxon>
    </lineage>
</organism>
<sequence length="437" mass="48166">MDLCQDTGSSAVEAFLNNVGPDELRTLADKHGAEITSLRGPVQRASASALTLIPMPSHKEPLTSKILQKNCRRFETISPKLPLLVNFSPQLKGKTAVEVIDLLSENFEKEPNAAKRALLLTAINQYGSSSTCSTELKEAINKAKAKFHEESGSGDTDDIWFNVFADVNYGGGSLFADINYTWSSWGYSYVGDNWNDKISSLQCGCSSGEVGGYVILFENAGFLGRYLTYALDGTSKNFIAVPFVGRNFNDTTSSILMQRRYANELGPISVWSLVPPSTITNIVNKQSPDVRSRGDPIFSWDLWPNGTRSPVVDPLKQFIYLNVPVSVNTHQWFFGGWYDCEVHYWIYLYIDGNGKLEGYVAWTNCWVQGGLYTNQVLQGLAKQIPSTIGAVNDLISQAVGYANIVNEGERFNFLYYLPGTDAASGNTNEGVSLVLVK</sequence>
<keyword evidence="2" id="KW-1185">Reference proteome</keyword>
<dbReference type="EMBL" id="JAPZBS010000007">
    <property type="protein sequence ID" value="KAJ5368981.1"/>
    <property type="molecule type" value="Genomic_DNA"/>
</dbReference>
<dbReference type="SUPFAM" id="SSF49695">
    <property type="entry name" value="gamma-Crystallin-like"/>
    <property type="match status" value="1"/>
</dbReference>
<protein>
    <submittedName>
        <fullName evidence="1">Uncharacterized protein</fullName>
    </submittedName>
</protein>
<dbReference type="InterPro" id="IPR011024">
    <property type="entry name" value="G_crystallin-like"/>
</dbReference>
<evidence type="ECO:0000313" key="1">
    <source>
        <dbReference type="EMBL" id="KAJ5368981.1"/>
    </source>
</evidence>
<reference evidence="1" key="2">
    <citation type="journal article" date="2023" name="IMA Fungus">
        <title>Comparative genomic study of the Penicillium genus elucidates a diverse pangenome and 15 lateral gene transfer events.</title>
        <authorList>
            <person name="Petersen C."/>
            <person name="Sorensen T."/>
            <person name="Nielsen M.R."/>
            <person name="Sondergaard T.E."/>
            <person name="Sorensen J.L."/>
            <person name="Fitzpatrick D.A."/>
            <person name="Frisvad J.C."/>
            <person name="Nielsen K.L."/>
        </authorList>
    </citation>
    <scope>NUCLEOTIDE SEQUENCE</scope>
    <source>
        <strain evidence="1">IBT 29864</strain>
    </source>
</reference>
<proteinExistence type="predicted"/>
<dbReference type="Gene3D" id="2.60.20.10">
    <property type="entry name" value="Crystallins"/>
    <property type="match status" value="1"/>
</dbReference>
<gene>
    <name evidence="1" type="ORF">N7496_008741</name>
</gene>
<name>A0A9W9V7B7_9EURO</name>
<reference evidence="1" key="1">
    <citation type="submission" date="2022-11" db="EMBL/GenBank/DDBJ databases">
        <authorList>
            <person name="Petersen C."/>
        </authorList>
    </citation>
    <scope>NUCLEOTIDE SEQUENCE</scope>
    <source>
        <strain evidence="1">IBT 29864</strain>
    </source>
</reference>
<dbReference type="Proteomes" id="UP001147782">
    <property type="component" value="Unassembled WGS sequence"/>
</dbReference>
<dbReference type="OrthoDB" id="10573418at2759"/>
<comment type="caution">
    <text evidence="1">The sequence shown here is derived from an EMBL/GenBank/DDBJ whole genome shotgun (WGS) entry which is preliminary data.</text>
</comment>
<accession>A0A9W9V7B7</accession>